<dbReference type="Gene3D" id="3.40.718.10">
    <property type="entry name" value="Isopropylmalate Dehydrogenase"/>
    <property type="match status" value="1"/>
</dbReference>
<evidence type="ECO:0000256" key="5">
    <source>
        <dbReference type="ARBA" id="ARBA00008319"/>
    </source>
</evidence>
<evidence type="ECO:0000256" key="13">
    <source>
        <dbReference type="ARBA" id="ARBA00023002"/>
    </source>
</evidence>
<dbReference type="GO" id="GO:0051287">
    <property type="term" value="F:NAD binding"/>
    <property type="evidence" value="ECO:0007669"/>
    <property type="project" value="InterPro"/>
</dbReference>
<evidence type="ECO:0000256" key="7">
    <source>
        <dbReference type="ARBA" id="ARBA00013101"/>
    </source>
</evidence>
<gene>
    <name evidence="19" type="ORF">SAMN04488026_101053</name>
</gene>
<protein>
    <recommendedName>
        <fullName evidence="8">3-isopropylmalate dehydrogenase</fullName>
        <ecNumber evidence="7">1.1.1.85</ecNumber>
    </recommendedName>
    <alternativeName>
        <fullName evidence="17">3-IPM-DH</fullName>
    </alternativeName>
    <alternativeName>
        <fullName evidence="16">Beta-IPM dehydrogenase</fullName>
    </alternativeName>
</protein>
<keyword evidence="13" id="KW-0560">Oxidoreductase</keyword>
<dbReference type="InterPro" id="IPR004429">
    <property type="entry name" value="Isopropylmalate_DH"/>
</dbReference>
<dbReference type="Pfam" id="PF00180">
    <property type="entry name" value="Iso_dh"/>
    <property type="match status" value="1"/>
</dbReference>
<feature type="domain" description="Isopropylmalate dehydrogenase-like" evidence="18">
    <location>
        <begin position="6"/>
        <end position="359"/>
    </location>
</feature>
<dbReference type="AlphaFoldDB" id="A0A1G8Q6P2"/>
<dbReference type="GO" id="GO:0009098">
    <property type="term" value="P:L-leucine biosynthetic process"/>
    <property type="evidence" value="ECO:0007669"/>
    <property type="project" value="UniProtKB-UniPathway"/>
</dbReference>
<dbReference type="EC" id="1.1.1.85" evidence="7"/>
<comment type="cofactor">
    <cofactor evidence="2">
        <name>Mn(2+)</name>
        <dbReference type="ChEBI" id="CHEBI:29035"/>
    </cofactor>
</comment>
<dbReference type="GO" id="GO:0005829">
    <property type="term" value="C:cytosol"/>
    <property type="evidence" value="ECO:0007669"/>
    <property type="project" value="TreeGrafter"/>
</dbReference>
<evidence type="ECO:0000256" key="8">
    <source>
        <dbReference type="ARBA" id="ARBA00019276"/>
    </source>
</evidence>
<comment type="subunit">
    <text evidence="6">Homodimer.</text>
</comment>
<sequence length="383" mass="40851">MTTRLTIALIKGDGIGIEVADSAVRIVNASLSAVGASLPIYDEIQAGAAYFRQTGADIEPDGEARAGEADAIFLGAVGLPSVRHADGTEISPHLRLRDRYGLYAGIRPVKAYPNIPRRLADPRAAGIDMVILRESTEGLFYSAAVHGRSKIVGDEAVYDTLRISRAVSEKLHRFAFRLARKRKARGRPGKLTCVDKANVFASLAFFRRIFDEIRPEFPDIEIAHAYVDAQALDLVRKPWDVDVLVTENMFGDILSDLAGGLVGGMGMAACGEIGDEIGLFQPAHGSAPDIMGRDKANPLAAILSGALMLDYLGEKLALPEYSAAAALIETAVARGFLANRLRPVEFGGDMGTKAVTCELLALIEALSPHIRAGRGEGADTVAS</sequence>
<dbReference type="PROSITE" id="PS00470">
    <property type="entry name" value="IDH_IMDH"/>
    <property type="match status" value="1"/>
</dbReference>
<evidence type="ECO:0000256" key="2">
    <source>
        <dbReference type="ARBA" id="ARBA00001936"/>
    </source>
</evidence>
<keyword evidence="14" id="KW-0520">NAD</keyword>
<organism evidence="19 20">
    <name type="scientific">Aliiruegeria lutimaris</name>
    <dbReference type="NCBI Taxonomy" id="571298"/>
    <lineage>
        <taxon>Bacteria</taxon>
        <taxon>Pseudomonadati</taxon>
        <taxon>Pseudomonadota</taxon>
        <taxon>Alphaproteobacteria</taxon>
        <taxon>Rhodobacterales</taxon>
        <taxon>Roseobacteraceae</taxon>
        <taxon>Aliiruegeria</taxon>
    </lineage>
</organism>
<evidence type="ECO:0000256" key="14">
    <source>
        <dbReference type="ARBA" id="ARBA00023027"/>
    </source>
</evidence>
<dbReference type="SMART" id="SM01329">
    <property type="entry name" value="Iso_dh"/>
    <property type="match status" value="1"/>
</dbReference>
<keyword evidence="10" id="KW-0028">Amino-acid biosynthesis</keyword>
<evidence type="ECO:0000256" key="17">
    <source>
        <dbReference type="ARBA" id="ARBA00033138"/>
    </source>
</evidence>
<keyword evidence="12" id="KW-0460">Magnesium</keyword>
<evidence type="ECO:0000256" key="15">
    <source>
        <dbReference type="ARBA" id="ARBA00023304"/>
    </source>
</evidence>
<evidence type="ECO:0000256" key="10">
    <source>
        <dbReference type="ARBA" id="ARBA00022605"/>
    </source>
</evidence>
<dbReference type="InterPro" id="IPR019818">
    <property type="entry name" value="IsoCit/isopropylmalate_DH_CS"/>
</dbReference>
<dbReference type="PANTHER" id="PTHR42979:SF1">
    <property type="entry name" value="3-ISOPROPYLMALATE DEHYDROGENASE"/>
    <property type="match status" value="1"/>
</dbReference>
<dbReference type="SUPFAM" id="SSF53659">
    <property type="entry name" value="Isocitrate/Isopropylmalate dehydrogenase-like"/>
    <property type="match status" value="1"/>
</dbReference>
<proteinExistence type="inferred from homology"/>
<name>A0A1G8Q6P2_9RHOB</name>
<evidence type="ECO:0000313" key="19">
    <source>
        <dbReference type="EMBL" id="SDJ00371.1"/>
    </source>
</evidence>
<evidence type="ECO:0000256" key="4">
    <source>
        <dbReference type="ARBA" id="ARBA00004762"/>
    </source>
</evidence>
<evidence type="ECO:0000256" key="11">
    <source>
        <dbReference type="ARBA" id="ARBA00022723"/>
    </source>
</evidence>
<evidence type="ECO:0000313" key="20">
    <source>
        <dbReference type="Proteomes" id="UP000199382"/>
    </source>
</evidence>
<evidence type="ECO:0000256" key="1">
    <source>
        <dbReference type="ARBA" id="ARBA00000624"/>
    </source>
</evidence>
<evidence type="ECO:0000256" key="12">
    <source>
        <dbReference type="ARBA" id="ARBA00022842"/>
    </source>
</evidence>
<evidence type="ECO:0000259" key="18">
    <source>
        <dbReference type="SMART" id="SM01329"/>
    </source>
</evidence>
<dbReference type="EMBL" id="FNEK01000010">
    <property type="protein sequence ID" value="SDJ00371.1"/>
    <property type="molecule type" value="Genomic_DNA"/>
</dbReference>
<evidence type="ECO:0000256" key="16">
    <source>
        <dbReference type="ARBA" id="ARBA00030010"/>
    </source>
</evidence>
<dbReference type="PANTHER" id="PTHR42979">
    <property type="entry name" value="3-ISOPROPYLMALATE DEHYDROGENASE"/>
    <property type="match status" value="1"/>
</dbReference>
<dbReference type="GO" id="GO:0000287">
    <property type="term" value="F:magnesium ion binding"/>
    <property type="evidence" value="ECO:0007669"/>
    <property type="project" value="InterPro"/>
</dbReference>
<keyword evidence="9" id="KW-0432">Leucine biosynthesis</keyword>
<keyword evidence="15" id="KW-0100">Branched-chain amino acid biosynthesis</keyword>
<dbReference type="GO" id="GO:0003862">
    <property type="term" value="F:3-isopropylmalate dehydrogenase activity"/>
    <property type="evidence" value="ECO:0007669"/>
    <property type="project" value="UniProtKB-EC"/>
</dbReference>
<dbReference type="STRING" id="571298.SAMN04488026_101053"/>
<accession>A0A1G8Q6P2</accession>
<comment type="catalytic activity">
    <reaction evidence="1">
        <text>(2R,3S)-3-isopropylmalate + NAD(+) = 4-methyl-2-oxopentanoate + CO2 + NADH</text>
        <dbReference type="Rhea" id="RHEA:32271"/>
        <dbReference type="ChEBI" id="CHEBI:16526"/>
        <dbReference type="ChEBI" id="CHEBI:17865"/>
        <dbReference type="ChEBI" id="CHEBI:35121"/>
        <dbReference type="ChEBI" id="CHEBI:57540"/>
        <dbReference type="ChEBI" id="CHEBI:57945"/>
        <dbReference type="EC" id="1.1.1.85"/>
    </reaction>
</comment>
<evidence type="ECO:0000256" key="9">
    <source>
        <dbReference type="ARBA" id="ARBA00022430"/>
    </source>
</evidence>
<comment type="pathway">
    <text evidence="4">Amino-acid biosynthesis; L-leucine biosynthesis; L-leucine from 3-methyl-2-oxobutanoate: step 3/4.</text>
</comment>
<comment type="cofactor">
    <cofactor evidence="3">
        <name>Mg(2+)</name>
        <dbReference type="ChEBI" id="CHEBI:18420"/>
    </cofactor>
</comment>
<keyword evidence="11" id="KW-0479">Metal-binding</keyword>
<dbReference type="InterPro" id="IPR024084">
    <property type="entry name" value="IsoPropMal-DH-like_dom"/>
</dbReference>
<reference evidence="19 20" key="1">
    <citation type="submission" date="2016-10" db="EMBL/GenBank/DDBJ databases">
        <authorList>
            <person name="de Groot N.N."/>
        </authorList>
    </citation>
    <scope>NUCLEOTIDE SEQUENCE [LARGE SCALE GENOMIC DNA]</scope>
    <source>
        <strain evidence="19 20">DSM 25294</strain>
    </source>
</reference>
<evidence type="ECO:0000256" key="6">
    <source>
        <dbReference type="ARBA" id="ARBA00011738"/>
    </source>
</evidence>
<evidence type="ECO:0000256" key="3">
    <source>
        <dbReference type="ARBA" id="ARBA00001946"/>
    </source>
</evidence>
<dbReference type="UniPathway" id="UPA00048">
    <property type="reaction ID" value="UER00072"/>
</dbReference>
<keyword evidence="20" id="KW-1185">Reference proteome</keyword>
<comment type="similarity">
    <text evidence="5">Belongs to the isocitrate and isopropylmalate dehydrogenases family. LeuB type 1 subfamily.</text>
</comment>
<dbReference type="RefSeq" id="WP_212635028.1">
    <property type="nucleotide sequence ID" value="NZ_FNEK01000010.1"/>
</dbReference>
<dbReference type="Proteomes" id="UP000199382">
    <property type="component" value="Unassembled WGS sequence"/>
</dbReference>